<dbReference type="OrthoDB" id="237820at2"/>
<sequence>MELLNATPMQVGYTMSMLPDGRELLVVIVKGTFTMPERGGQPDYTEPQKPLVEADIYTGEPGFSAPLHELDYAPFKRHCDVLLIGSAYSPREKPAARVEVTLRLGPLLKSFAVTGDRFWESGNIAIRPGYAGIFDRMPISYDCAFGGIDDHHKNINKHSVFMKNPVGKGYHRELSRSFVNGSPMPNTEELKRPVTMPNGTYTPMSFGPVGRSWVPRLQLAGTYDQNWRDNIFPLPPADFDSAYFQSAPVDQQIPYPQGGERVFLENLTEEGHTGFTLPEIEVPVVFFYQMGKSIEKKAVIDTIVLEPDQGLFSMTWRTFVPLNKNILEIPQILIGRKSRGWWRARELGKAYYPSLEHMVRDRKRQSAIKD</sequence>
<dbReference type="Proteomes" id="UP000094769">
    <property type="component" value="Unassembled WGS sequence"/>
</dbReference>
<gene>
    <name evidence="2" type="ORF">CODIS_26950</name>
</gene>
<organism evidence="2 3">
    <name type="scientific">Candidatus Thiodiazotropha endolucinida</name>
    <dbReference type="NCBI Taxonomy" id="1655433"/>
    <lineage>
        <taxon>Bacteria</taxon>
        <taxon>Pseudomonadati</taxon>
        <taxon>Pseudomonadota</taxon>
        <taxon>Gammaproteobacteria</taxon>
        <taxon>Chromatiales</taxon>
        <taxon>Sedimenticolaceae</taxon>
        <taxon>Candidatus Thiodiazotropha</taxon>
    </lineage>
</organism>
<accession>A0A7Z1AF81</accession>
<reference evidence="2 3" key="1">
    <citation type="submission" date="2016-06" db="EMBL/GenBank/DDBJ databases">
        <title>Genome sequence of endosymbiont of Candidatus Endolucinida thiodiazotropha.</title>
        <authorList>
            <person name="Poehlein A."/>
            <person name="Koenig S."/>
            <person name="Heiden S.E."/>
            <person name="Thuermer A."/>
            <person name="Voget S."/>
            <person name="Daniel R."/>
            <person name="Markert S."/>
            <person name="Gros O."/>
            <person name="Schweder T."/>
        </authorList>
    </citation>
    <scope>NUCLEOTIDE SEQUENCE [LARGE SCALE GENOMIC DNA]</scope>
    <source>
        <strain evidence="2 3">COS</strain>
    </source>
</reference>
<dbReference type="EMBL" id="MARB01000014">
    <property type="protein sequence ID" value="ODJ87178.1"/>
    <property type="molecule type" value="Genomic_DNA"/>
</dbReference>
<dbReference type="AlphaFoldDB" id="A0A7Z1AF81"/>
<proteinExistence type="predicted"/>
<dbReference type="RefSeq" id="WP_069125816.1">
    <property type="nucleotide sequence ID" value="NZ_MARB01000014.1"/>
</dbReference>
<dbReference type="InterPro" id="IPR018683">
    <property type="entry name" value="DUF2169"/>
</dbReference>
<feature type="domain" description="DUF2169" evidence="1">
    <location>
        <begin position="20"/>
        <end position="317"/>
    </location>
</feature>
<dbReference type="Pfam" id="PF09937">
    <property type="entry name" value="DUF2169"/>
    <property type="match status" value="1"/>
</dbReference>
<keyword evidence="3" id="KW-1185">Reference proteome</keyword>
<comment type="caution">
    <text evidence="2">The sequence shown here is derived from an EMBL/GenBank/DDBJ whole genome shotgun (WGS) entry which is preliminary data.</text>
</comment>
<evidence type="ECO:0000313" key="3">
    <source>
        <dbReference type="Proteomes" id="UP000094769"/>
    </source>
</evidence>
<name>A0A7Z1AF81_9GAMM</name>
<evidence type="ECO:0000313" key="2">
    <source>
        <dbReference type="EMBL" id="ODJ87178.1"/>
    </source>
</evidence>
<protein>
    <recommendedName>
        <fullName evidence="1">DUF2169 domain-containing protein</fullName>
    </recommendedName>
</protein>
<evidence type="ECO:0000259" key="1">
    <source>
        <dbReference type="Pfam" id="PF09937"/>
    </source>
</evidence>